<reference evidence="3" key="1">
    <citation type="submission" date="2020-05" db="EMBL/GenBank/DDBJ databases">
        <title>Frigoriglobus tundricola gen. nov., sp. nov., a psychrotolerant cellulolytic planctomycete of the family Gemmataceae with two divergent copies of 16S rRNA gene.</title>
        <authorList>
            <person name="Kulichevskaya I.S."/>
            <person name="Ivanova A.A."/>
            <person name="Naumoff D.G."/>
            <person name="Beletsky A.V."/>
            <person name="Rijpstra W.I.C."/>
            <person name="Sinninghe Damste J.S."/>
            <person name="Mardanov A.V."/>
            <person name="Ravin N.V."/>
            <person name="Dedysh S.N."/>
        </authorList>
    </citation>
    <scope>NUCLEOTIDE SEQUENCE [LARGE SCALE GENOMIC DNA]</scope>
    <source>
        <strain evidence="3">PL17</strain>
    </source>
</reference>
<evidence type="ECO:0008006" key="4">
    <source>
        <dbReference type="Google" id="ProtNLM"/>
    </source>
</evidence>
<dbReference type="Proteomes" id="UP000503447">
    <property type="component" value="Chromosome"/>
</dbReference>
<dbReference type="Gene3D" id="3.40.50.150">
    <property type="entry name" value="Vaccinia Virus protein VP39"/>
    <property type="match status" value="1"/>
</dbReference>
<name>A0A6M5YF00_9BACT</name>
<dbReference type="InterPro" id="IPR029063">
    <property type="entry name" value="SAM-dependent_MTases_sf"/>
</dbReference>
<gene>
    <name evidence="2" type="ORF">FTUN_0065</name>
</gene>
<evidence type="ECO:0000256" key="1">
    <source>
        <dbReference type="SAM" id="MobiDB-lite"/>
    </source>
</evidence>
<protein>
    <recommendedName>
        <fullName evidence="4">SAM-dependent methyltransferase TRM5/TYW2-type domain-containing protein</fullName>
    </recommendedName>
</protein>
<accession>A0A6M5YF00</accession>
<dbReference type="KEGG" id="ftj:FTUN_0065"/>
<dbReference type="RefSeq" id="WP_171468938.1">
    <property type="nucleotide sequence ID" value="NZ_CP053452.2"/>
</dbReference>
<organism evidence="2 3">
    <name type="scientific">Frigoriglobus tundricola</name>
    <dbReference type="NCBI Taxonomy" id="2774151"/>
    <lineage>
        <taxon>Bacteria</taxon>
        <taxon>Pseudomonadati</taxon>
        <taxon>Planctomycetota</taxon>
        <taxon>Planctomycetia</taxon>
        <taxon>Gemmatales</taxon>
        <taxon>Gemmataceae</taxon>
        <taxon>Frigoriglobus</taxon>
    </lineage>
</organism>
<keyword evidence="3" id="KW-1185">Reference proteome</keyword>
<feature type="region of interest" description="Disordered" evidence="1">
    <location>
        <begin position="101"/>
        <end position="153"/>
    </location>
</feature>
<evidence type="ECO:0000313" key="2">
    <source>
        <dbReference type="EMBL" id="QJW92569.1"/>
    </source>
</evidence>
<dbReference type="EMBL" id="CP053452">
    <property type="protein sequence ID" value="QJW92569.1"/>
    <property type="molecule type" value="Genomic_DNA"/>
</dbReference>
<dbReference type="AlphaFoldDB" id="A0A6M5YF00"/>
<sequence>MSFDVARGPTRHTVTMPPADGWVMGRVFDQHTYGGLAPAWLSRAPTVVDVGARCGAFAVYAHLMIHPAAAIHCFEPNPTRVGHLRRNLAAVPRATVAPFGLGPADAPADPFPAPGSRGGHATGPARTPAGRVPAHSGTPPRYGTSAAGGRWTY</sequence>
<dbReference type="SUPFAM" id="SSF53335">
    <property type="entry name" value="S-adenosyl-L-methionine-dependent methyltransferases"/>
    <property type="match status" value="1"/>
</dbReference>
<proteinExistence type="predicted"/>
<evidence type="ECO:0000313" key="3">
    <source>
        <dbReference type="Proteomes" id="UP000503447"/>
    </source>
</evidence>